<dbReference type="EMBL" id="BONH01000002">
    <property type="protein sequence ID" value="GIF96030.1"/>
    <property type="molecule type" value="Genomic_DNA"/>
</dbReference>
<dbReference type="GO" id="GO:0016853">
    <property type="term" value="F:isomerase activity"/>
    <property type="evidence" value="ECO:0007669"/>
    <property type="project" value="TreeGrafter"/>
</dbReference>
<dbReference type="Proteomes" id="UP000659904">
    <property type="component" value="Unassembled WGS sequence"/>
</dbReference>
<evidence type="ECO:0000313" key="2">
    <source>
        <dbReference type="EMBL" id="GIF96030.1"/>
    </source>
</evidence>
<protein>
    <submittedName>
        <fullName evidence="2">Phenazine biosynthesis protein PhzF</fullName>
    </submittedName>
</protein>
<keyword evidence="3" id="KW-1185">Reference proteome</keyword>
<evidence type="ECO:0000256" key="1">
    <source>
        <dbReference type="PIRSR" id="PIRSR016184-1"/>
    </source>
</evidence>
<dbReference type="GO" id="GO:0005737">
    <property type="term" value="C:cytoplasm"/>
    <property type="evidence" value="ECO:0007669"/>
    <property type="project" value="TreeGrafter"/>
</dbReference>
<dbReference type="Gene3D" id="3.10.310.10">
    <property type="entry name" value="Diaminopimelate Epimerase, Chain A, domain 1"/>
    <property type="match status" value="2"/>
</dbReference>
<dbReference type="NCBIfam" id="TIGR00654">
    <property type="entry name" value="PhzF_family"/>
    <property type="match status" value="1"/>
</dbReference>
<dbReference type="PANTHER" id="PTHR13774:SF32">
    <property type="entry name" value="ANTISENSE-ENHANCING SEQUENCE 1"/>
    <property type="match status" value="1"/>
</dbReference>
<dbReference type="PIRSF" id="PIRSF016184">
    <property type="entry name" value="PhzC_PhzF"/>
    <property type="match status" value="1"/>
</dbReference>
<evidence type="ECO:0000313" key="3">
    <source>
        <dbReference type="Proteomes" id="UP000659904"/>
    </source>
</evidence>
<dbReference type="Pfam" id="PF02567">
    <property type="entry name" value="PhzC-PhzF"/>
    <property type="match status" value="1"/>
</dbReference>
<dbReference type="SUPFAM" id="SSF54506">
    <property type="entry name" value="Diaminopimelate epimerase-like"/>
    <property type="match status" value="1"/>
</dbReference>
<comment type="caution">
    <text evidence="2">The sequence shown here is derived from an EMBL/GenBank/DDBJ whole genome shotgun (WGS) entry which is preliminary data.</text>
</comment>
<organism evidence="2 3">
    <name type="scientific">Catellatospora citrea</name>
    <dbReference type="NCBI Taxonomy" id="53366"/>
    <lineage>
        <taxon>Bacteria</taxon>
        <taxon>Bacillati</taxon>
        <taxon>Actinomycetota</taxon>
        <taxon>Actinomycetes</taxon>
        <taxon>Micromonosporales</taxon>
        <taxon>Micromonosporaceae</taxon>
        <taxon>Catellatospora</taxon>
    </lineage>
</organism>
<dbReference type="AlphaFoldDB" id="A0A8J3KF52"/>
<dbReference type="InterPro" id="IPR003719">
    <property type="entry name" value="Phenazine_PhzF-like"/>
</dbReference>
<sequence>MAVGGRNVGGVRYHHVDVFSSVAYSGNSLAVFPDAAGLTGLQMGRVAKELRHFESIFLIRDGEGWQARVFDVHEEVRFAGHPVVGAACVLHALAAGHGDGDGDGDGDWTIHLPDRTVQVSTCRIDTGRFHGVLDPGPVAFTDTATPRIAHRFGLTEDDLDQGLPAQVVFAGLRYLVLPVRGGALARARITADVTADLATLGAEYAYLLDAAAMEGRHWNNDGLVEDVATGSAAACVAAYLHRHGRLADGQAATLHQGRFTGRPSEMTISVAVGEGGTVGVRVGGDVALVGEGRLDVLP</sequence>
<proteinExistence type="predicted"/>
<feature type="active site" evidence="1">
    <location>
        <position position="54"/>
    </location>
</feature>
<gene>
    <name evidence="2" type="ORF">Cci01nite_11240</name>
</gene>
<name>A0A8J3KF52_9ACTN</name>
<dbReference type="PANTHER" id="PTHR13774">
    <property type="entry name" value="PHENAZINE BIOSYNTHESIS PROTEIN"/>
    <property type="match status" value="1"/>
</dbReference>
<reference evidence="2 3" key="1">
    <citation type="submission" date="2021-01" db="EMBL/GenBank/DDBJ databases">
        <title>Whole genome shotgun sequence of Catellatospora citrea NBRC 14495.</title>
        <authorList>
            <person name="Komaki H."/>
            <person name="Tamura T."/>
        </authorList>
    </citation>
    <scope>NUCLEOTIDE SEQUENCE [LARGE SCALE GENOMIC DNA]</scope>
    <source>
        <strain evidence="2 3">NBRC 14495</strain>
    </source>
</reference>
<accession>A0A8J3KF52</accession>